<dbReference type="PANTHER" id="PTHR35526">
    <property type="entry name" value="ANTI-SIGMA-F FACTOR RSBW-RELATED"/>
    <property type="match status" value="1"/>
</dbReference>
<evidence type="ECO:0000313" key="3">
    <source>
        <dbReference type="EMBL" id="WUN77177.1"/>
    </source>
</evidence>
<dbReference type="InterPro" id="IPR003594">
    <property type="entry name" value="HATPase_dom"/>
</dbReference>
<organism evidence="3 4">
    <name type="scientific">Streptomyces erythrochromogenes</name>
    <dbReference type="NCBI Taxonomy" id="285574"/>
    <lineage>
        <taxon>Bacteria</taxon>
        <taxon>Bacillati</taxon>
        <taxon>Actinomycetota</taxon>
        <taxon>Actinomycetes</taxon>
        <taxon>Kitasatosporales</taxon>
        <taxon>Streptomycetaceae</taxon>
        <taxon>Streptomyces</taxon>
    </lineage>
</organism>
<name>A0ABZ1Q4A6_9ACTN</name>
<dbReference type="SUPFAM" id="SSF55874">
    <property type="entry name" value="ATPase domain of HSP90 chaperone/DNA topoisomerase II/histidine kinase"/>
    <property type="match status" value="1"/>
</dbReference>
<dbReference type="Pfam" id="PF13581">
    <property type="entry name" value="HATPase_c_2"/>
    <property type="match status" value="1"/>
</dbReference>
<dbReference type="RefSeq" id="WP_328738296.1">
    <property type="nucleotide sequence ID" value="NZ_CP108036.1"/>
</dbReference>
<keyword evidence="1" id="KW-0418">Kinase</keyword>
<dbReference type="Gene3D" id="3.30.565.10">
    <property type="entry name" value="Histidine kinase-like ATPase, C-terminal domain"/>
    <property type="match status" value="1"/>
</dbReference>
<reference evidence="3" key="1">
    <citation type="submission" date="2022-10" db="EMBL/GenBank/DDBJ databases">
        <title>The complete genomes of actinobacterial strains from the NBC collection.</title>
        <authorList>
            <person name="Joergensen T.S."/>
            <person name="Alvarez Arevalo M."/>
            <person name="Sterndorff E.B."/>
            <person name="Faurdal D."/>
            <person name="Vuksanovic O."/>
            <person name="Mourched A.-S."/>
            <person name="Charusanti P."/>
            <person name="Shaw S."/>
            <person name="Blin K."/>
            <person name="Weber T."/>
        </authorList>
    </citation>
    <scope>NUCLEOTIDE SEQUENCE</scope>
    <source>
        <strain evidence="3">NBC_00303</strain>
    </source>
</reference>
<evidence type="ECO:0000313" key="4">
    <source>
        <dbReference type="Proteomes" id="UP001432312"/>
    </source>
</evidence>
<keyword evidence="3" id="KW-0547">Nucleotide-binding</keyword>
<dbReference type="InterPro" id="IPR050267">
    <property type="entry name" value="Anti-sigma-factor_SerPK"/>
</dbReference>
<keyword evidence="4" id="KW-1185">Reference proteome</keyword>
<evidence type="ECO:0000256" key="1">
    <source>
        <dbReference type="ARBA" id="ARBA00022527"/>
    </source>
</evidence>
<protein>
    <submittedName>
        <fullName evidence="3">ATP-binding protein</fullName>
    </submittedName>
</protein>
<keyword evidence="1" id="KW-0723">Serine/threonine-protein kinase</keyword>
<dbReference type="GeneID" id="95494547"/>
<evidence type="ECO:0000259" key="2">
    <source>
        <dbReference type="Pfam" id="PF13581"/>
    </source>
</evidence>
<dbReference type="GO" id="GO:0005524">
    <property type="term" value="F:ATP binding"/>
    <property type="evidence" value="ECO:0007669"/>
    <property type="project" value="UniProtKB-KW"/>
</dbReference>
<dbReference type="InterPro" id="IPR036890">
    <property type="entry name" value="HATPase_C_sf"/>
</dbReference>
<feature type="domain" description="Histidine kinase/HSP90-like ATPase" evidence="2">
    <location>
        <begin position="14"/>
        <end position="124"/>
    </location>
</feature>
<dbReference type="PANTHER" id="PTHR35526:SF3">
    <property type="entry name" value="ANTI-SIGMA-F FACTOR RSBW"/>
    <property type="match status" value="1"/>
</dbReference>
<dbReference type="Proteomes" id="UP001432312">
    <property type="component" value="Chromosome"/>
</dbReference>
<keyword evidence="1" id="KW-0808">Transferase</keyword>
<keyword evidence="3" id="KW-0067">ATP-binding</keyword>
<accession>A0ABZ1Q4A6</accession>
<proteinExistence type="predicted"/>
<sequence>MDTMSVNVATVRSATSVAGARESARAFLDRLVHPIATEAANTVVLVVSELVTNALRHGGGTCTLDLTAHPDSIEVTVHDRSLRAPRMRTPDLNGGTGGFGWPLVNRLARATAVTRRAAGGKTVSALLAQ</sequence>
<dbReference type="EMBL" id="CP108036">
    <property type="protein sequence ID" value="WUN77177.1"/>
    <property type="molecule type" value="Genomic_DNA"/>
</dbReference>
<dbReference type="CDD" id="cd16936">
    <property type="entry name" value="HATPase_RsbW-like"/>
    <property type="match status" value="1"/>
</dbReference>
<gene>
    <name evidence="3" type="ORF">OHA91_00885</name>
</gene>